<evidence type="ECO:0000313" key="7">
    <source>
        <dbReference type="Proteomes" id="UP001165082"/>
    </source>
</evidence>
<dbReference type="PIRSF" id="PIRSF000343">
    <property type="entry name" value="Haem_Oase"/>
    <property type="match status" value="1"/>
</dbReference>
<dbReference type="GO" id="GO:0004392">
    <property type="term" value="F:heme oxygenase (decyclizing) activity"/>
    <property type="evidence" value="ECO:0007669"/>
    <property type="project" value="InterPro"/>
</dbReference>
<sequence>MEITPTSEMSARSSGLALLLDDGTRKSHSVAENTQFVTGFFKGISTKSSFSQLVSSLYFVYEGMERAFEVSTDESVKALDYPELRRLETLAMDMEYYFGSDWRSRVKPSPATKKYVGRIEEIAEREPHLLVAHMYTRYLGDLFGGQMMGGMARSSLKLDEGFGTKFYEFSDIQDTKAFIEGWYEKLNALDLTEEQERAVVDEGNLVFALNIDLFNELEGGKRVVFKTVWKLVKDGLTSRWRGKQRAEFGS</sequence>
<dbReference type="GO" id="GO:0020037">
    <property type="term" value="F:heme binding"/>
    <property type="evidence" value="ECO:0007669"/>
    <property type="project" value="TreeGrafter"/>
</dbReference>
<evidence type="ECO:0000256" key="1">
    <source>
        <dbReference type="ARBA" id="ARBA00022617"/>
    </source>
</evidence>
<keyword evidence="7" id="KW-1185">Reference proteome</keyword>
<reference evidence="6" key="1">
    <citation type="submission" date="2022-07" db="EMBL/GenBank/DDBJ databases">
        <title>Genome analysis of Parmales, a sister group of diatoms, reveals the evolutionary specialization of diatoms from phago-mixotrophs to photoautotrophs.</title>
        <authorList>
            <person name="Ban H."/>
            <person name="Sato S."/>
            <person name="Yoshikawa S."/>
            <person name="Kazumasa Y."/>
            <person name="Nakamura Y."/>
            <person name="Ichinomiya M."/>
            <person name="Saitoh K."/>
            <person name="Sato N."/>
            <person name="Blanc-Mathieu R."/>
            <person name="Endo H."/>
            <person name="Kuwata A."/>
            <person name="Ogata H."/>
        </authorList>
    </citation>
    <scope>NUCLEOTIDE SEQUENCE</scope>
</reference>
<name>A0A9W7F9R4_9STRA</name>
<dbReference type="InterPro" id="IPR002051">
    <property type="entry name" value="Haem_Oase"/>
</dbReference>
<dbReference type="GO" id="GO:0046872">
    <property type="term" value="F:metal ion binding"/>
    <property type="evidence" value="ECO:0007669"/>
    <property type="project" value="UniProtKB-KW"/>
</dbReference>
<dbReference type="GO" id="GO:0006788">
    <property type="term" value="P:heme oxidation"/>
    <property type="evidence" value="ECO:0007669"/>
    <property type="project" value="InterPro"/>
</dbReference>
<evidence type="ECO:0000256" key="5">
    <source>
        <dbReference type="PIRSR" id="PIRSR000343-2"/>
    </source>
</evidence>
<dbReference type="InterPro" id="IPR016053">
    <property type="entry name" value="Haem_Oase-like"/>
</dbReference>
<organism evidence="6 7">
    <name type="scientific">Triparma retinervis</name>
    <dbReference type="NCBI Taxonomy" id="2557542"/>
    <lineage>
        <taxon>Eukaryota</taxon>
        <taxon>Sar</taxon>
        <taxon>Stramenopiles</taxon>
        <taxon>Ochrophyta</taxon>
        <taxon>Bolidophyceae</taxon>
        <taxon>Parmales</taxon>
        <taxon>Triparmaceae</taxon>
        <taxon>Triparma</taxon>
    </lineage>
</organism>
<dbReference type="GO" id="GO:0042167">
    <property type="term" value="P:heme catabolic process"/>
    <property type="evidence" value="ECO:0007669"/>
    <property type="project" value="TreeGrafter"/>
</dbReference>
<keyword evidence="1 4" id="KW-0349">Heme</keyword>
<dbReference type="PRINTS" id="PR00088">
    <property type="entry name" value="HAEMOXYGNASE"/>
</dbReference>
<dbReference type="EMBL" id="BRXZ01000275">
    <property type="protein sequence ID" value="GMI08695.1"/>
    <property type="molecule type" value="Genomic_DNA"/>
</dbReference>
<dbReference type="Gene3D" id="1.20.910.10">
    <property type="entry name" value="Heme oxygenase-like"/>
    <property type="match status" value="1"/>
</dbReference>
<feature type="binding site" evidence="4">
    <location>
        <position position="135"/>
    </location>
    <ligand>
        <name>heme b</name>
        <dbReference type="ChEBI" id="CHEBI:60344"/>
    </ligand>
</feature>
<dbReference type="CDD" id="cd19165">
    <property type="entry name" value="HemeO"/>
    <property type="match status" value="1"/>
</dbReference>
<accession>A0A9W7F9R4</accession>
<dbReference type="AlphaFoldDB" id="A0A9W7F9R4"/>
<keyword evidence="3 5" id="KW-0408">Iron</keyword>
<dbReference type="Proteomes" id="UP001165082">
    <property type="component" value="Unassembled WGS sequence"/>
</dbReference>
<dbReference type="Pfam" id="PF01126">
    <property type="entry name" value="Heme_oxygenase"/>
    <property type="match status" value="1"/>
</dbReference>
<gene>
    <name evidence="6" type="ORF">TrRE_jg3248</name>
</gene>
<keyword evidence="2 5" id="KW-0479">Metal-binding</keyword>
<evidence type="ECO:0000313" key="6">
    <source>
        <dbReference type="EMBL" id="GMI08695.1"/>
    </source>
</evidence>
<comment type="caution">
    <text evidence="6">The sequence shown here is derived from an EMBL/GenBank/DDBJ whole genome shotgun (WGS) entry which is preliminary data.</text>
</comment>
<dbReference type="SUPFAM" id="SSF48613">
    <property type="entry name" value="Heme oxygenase-like"/>
    <property type="match status" value="1"/>
</dbReference>
<dbReference type="PANTHER" id="PTHR10720:SF0">
    <property type="entry name" value="HEME OXYGENASE"/>
    <property type="match status" value="1"/>
</dbReference>
<evidence type="ECO:0000256" key="2">
    <source>
        <dbReference type="ARBA" id="ARBA00022723"/>
    </source>
</evidence>
<dbReference type="OrthoDB" id="652091at2759"/>
<dbReference type="GO" id="GO:0006979">
    <property type="term" value="P:response to oxidative stress"/>
    <property type="evidence" value="ECO:0007669"/>
    <property type="project" value="TreeGrafter"/>
</dbReference>
<dbReference type="PANTHER" id="PTHR10720">
    <property type="entry name" value="HEME OXYGENASE"/>
    <property type="match status" value="1"/>
</dbReference>
<protein>
    <submittedName>
        <fullName evidence="6">Uncharacterized protein</fullName>
    </submittedName>
</protein>
<evidence type="ECO:0000256" key="4">
    <source>
        <dbReference type="PIRSR" id="PIRSR000343-1"/>
    </source>
</evidence>
<feature type="binding site" description="axial binding residue" evidence="5">
    <location>
        <position position="28"/>
    </location>
    <ligand>
        <name>heme b</name>
        <dbReference type="ChEBI" id="CHEBI:60344"/>
    </ligand>
    <ligandPart>
        <name>Fe</name>
        <dbReference type="ChEBI" id="CHEBI:18248"/>
    </ligandPart>
</feature>
<evidence type="ECO:0000256" key="3">
    <source>
        <dbReference type="ARBA" id="ARBA00023004"/>
    </source>
</evidence>
<proteinExistence type="predicted"/>
<dbReference type="InterPro" id="IPR016084">
    <property type="entry name" value="Haem_Oase-like_multi-hlx"/>
</dbReference>